<protein>
    <submittedName>
        <fullName evidence="3">Uncharacterized protein</fullName>
    </submittedName>
</protein>
<organism evidence="3 4">
    <name type="scientific">Plasmodium relictum</name>
    <dbReference type="NCBI Taxonomy" id="85471"/>
    <lineage>
        <taxon>Eukaryota</taxon>
        <taxon>Sar</taxon>
        <taxon>Alveolata</taxon>
        <taxon>Apicomplexa</taxon>
        <taxon>Aconoidasida</taxon>
        <taxon>Haemosporida</taxon>
        <taxon>Plasmodiidae</taxon>
        <taxon>Plasmodium</taxon>
        <taxon>Plasmodium (Haemamoeba)</taxon>
    </lineage>
</organism>
<dbReference type="RefSeq" id="XP_028535580.1">
    <property type="nucleotide sequence ID" value="XM_028679908.1"/>
</dbReference>
<keyword evidence="1" id="KW-0175">Coiled coil</keyword>
<dbReference type="KEGG" id="prel:PRELSG_0211900"/>
<feature type="coiled-coil region" evidence="1">
    <location>
        <begin position="1547"/>
        <end position="1605"/>
    </location>
</feature>
<keyword evidence="4" id="KW-1185">Reference proteome</keyword>
<evidence type="ECO:0000256" key="2">
    <source>
        <dbReference type="SAM" id="Phobius"/>
    </source>
</evidence>
<dbReference type="GeneID" id="39734538"/>
<sequence length="2131" mass="260596">MPLFHSFERYNSIKLIIYVAFPLLIFIFFFNYKIEDSFNKYSPFRIEILYSSKYKNKEKEEHFPIKDIDFVKFRKLILKKYEKYSEDFFFSTNKSESSSNSKKLSNFQKYNLKNLNYEKIFEEIINFIEKDKHKNDDSFITYRNFNPNNIKKEIIKKKDKIIYKKNNVNNLNKKNYSKNMINVSKKNKILDNNNFDTYDKKNYKTNSVWNIIEKRALELDKYYNLLTENIFNLKEIPKIMYKITLYLINNNKNGNNKKLKIFSKNKREYNNTCKKRAETKSYKKGKNLILLGNTFCKIYLNKNHVVNDLVKYEILKRIKKKNNESSKNLEKNIERKHFIPIFKKYRNVKSCFRNDYRKINKEEKLKNHYQNISSKNRKNSENLKDEYEDENITKDDISNVKKIISKIKLNIIEGSNTSLNLLNNKSFQIDIIYDIRNNSMILLILYNKLRNNDSSSNMYKSELHIYYRSLNEFVENIISNSNIKNKIEQNYKKKFTNSRNIIFNNEITELKRKISTHYHEDILKVKNDLEKLRKYHKIYFNEHKKKTGLKKNNNFNINNKRKYIEKINETGNADNIKSTLKNNEIQEKNNYYERIFRNYIKNNKDIHFFLKDNISDKKSIINYLCNNNKNNDFYNFSNYISNYCESNVCNNPFYKNNSHIQKKFSKKEICKMLIYTYYDIVYIDKNIKLYEFLNDKKKLFYKTYNLLENKETNNRNKKLKSIAFLPFYILKYLCNIFSISYEIYLFIFNDIFQCYLLFIKYSFYYFFDKKSFLSMFNDLENFHPSIAFNIIRRFRFIYFLNERNSQTENFIKKKREFFSYMKNYLYYDKNEIFNQKELSDKTIFFDENNFSYEGLCNKKNEYHLFSYTTILCKIVFIIRYIIIYLIVSYNTLINIMKKTINNIMIIFSYILFCEKNKHIYKNNLLFNFLEYQIVNSYEEKVSPIKYIKSNNIYSLFFLYYLLMYKNINYYYNDSHMYSDYFTILFKYLKKEKNKNEEIKKNKEDCELDDFFLKKNNNCKKKINIYEKNNNSSKKNHVKYINHFINSNGWKHVTTIILNSLSSHIVVNKENFDFIIKYKTYINEKIVNRLIYFPLMNTNKLELFNNKIISIDENKIVVKYKENYKPVHKYILNIYKKMIKDREELKKKLDNNNKKKNVKNYYYNTNKVLYFYYNKKKLLKKENYINKINNYINLKKNKKSNSLHFSNRIKSVERKNTLLNMLNTFFFNKMKCLKNKNILKRNNSYYIELIKKKKSIYNFDEYLFYFFFYFSKKYYVSMNKKKHNFIKVNENNIISSIKNQMEIIKYIYFCIFTDLRDYKEKLNILKTIKYISTAKNMIHYIEENKSILSESKYILTHPFINIFIEFIINALKELGDLLSFDWEKRRNLENYIIYMNLIDLKIEQLYLYRQNLYNLKIHEIKQINFHKFILNYKKRKNKMKKKNHEREKYIEKDDTLDRDNLKSYQKKNHIQYKKNKKGYDMQNKIIFYEKEHVVMLDYLNFSFFSNNNYEINNELFKNMYAVFINKQKENAVYKFYLENKNSYIIRNIENYKDMILNYEEILKEKMKNLYRFKANLLRTIDLFLIKKKQINKYKKYEKNLKILKKEIFLIDSLNELNNNERVLFKNYLKENLFYVYEFPYISEISLLKLTNKRIYFGNKNDNKYICYGSVELSKLTSNYEKYKYMNKKIPQLPIEISIPNYNANKRKRNKNLKFFLIKEVDNNNEGEQIITISMCKYNNILRYYFNIYNIYNIINLTNYKIDFLISQFQKRIYNEASKKGIQQKGKWNYNIYKLQKNNNKNENYLVFYKNKLSEKRMNYLLKLRCIQKFALPANILKYSINLYDVISNINNTRNKKKPFDINQERNIFSVLSALTNYNLSSFFSKTNCANNFYEFSKRNFKNSNFLDLSNLQDFINNINENNDRKWINSDGNIIAFLKSSNLFLSLRDSETNKMSKPYYVSLDKLPELYKSLKLIHVSFFSIESYFPFLNVINQKNPENNLHKKLIFLLLTYEDGLLALIAVYDDSDNLYSYFLNKFKSFFTNTHYFFLQMFIYFFLYILEILRFHLSENGGNQFAQIYFAFLMLIDTILYPIFFFLYYIFNFVRKIFCNRINNTNVINNIDNDNIQTPINR</sequence>
<feature type="transmembrane region" description="Helical" evidence="2">
    <location>
        <begin position="2074"/>
        <end position="2100"/>
    </location>
</feature>
<feature type="transmembrane region" description="Helical" evidence="2">
    <location>
        <begin position="1973"/>
        <end position="1992"/>
    </location>
</feature>
<evidence type="ECO:0000256" key="1">
    <source>
        <dbReference type="SAM" id="Coils"/>
    </source>
</evidence>
<feature type="transmembrane region" description="Helical" evidence="2">
    <location>
        <begin position="864"/>
        <end position="886"/>
    </location>
</feature>
<evidence type="ECO:0000313" key="3">
    <source>
        <dbReference type="EMBL" id="CRH03094.1"/>
    </source>
</evidence>
<reference evidence="3 4" key="1">
    <citation type="submission" date="2015-04" db="EMBL/GenBank/DDBJ databases">
        <authorList>
            <consortium name="Pathogen Informatics"/>
        </authorList>
    </citation>
    <scope>NUCLEOTIDE SEQUENCE [LARGE SCALE GENOMIC DNA]</scope>
    <source>
        <strain evidence="3 4">SGS1</strain>
    </source>
</reference>
<dbReference type="VEuPathDB" id="PlasmoDB:PRELSG_0211900"/>
<dbReference type="Proteomes" id="UP000220158">
    <property type="component" value="Chromosome 2"/>
</dbReference>
<feature type="transmembrane region" description="Helical" evidence="2">
    <location>
        <begin position="12"/>
        <end position="32"/>
    </location>
</feature>
<feature type="transmembrane region" description="Helical" evidence="2">
    <location>
        <begin position="2004"/>
        <end position="2022"/>
    </location>
</feature>
<feature type="coiled-coil region" evidence="1">
    <location>
        <begin position="988"/>
        <end position="1035"/>
    </location>
</feature>
<feature type="transmembrane region" description="Helical" evidence="2">
    <location>
        <begin position="722"/>
        <end position="741"/>
    </location>
</feature>
<accession>A0A1J1HDD8</accession>
<feature type="transmembrane region" description="Helical" evidence="2">
    <location>
        <begin position="747"/>
        <end position="767"/>
    </location>
</feature>
<keyword evidence="2" id="KW-0472">Membrane</keyword>
<keyword evidence="2" id="KW-0812">Transmembrane</keyword>
<feature type="transmembrane region" description="Helical" evidence="2">
    <location>
        <begin position="952"/>
        <end position="971"/>
    </location>
</feature>
<dbReference type="OrthoDB" id="10479236at2759"/>
<feature type="transmembrane region" description="Helical" evidence="2">
    <location>
        <begin position="2042"/>
        <end position="2062"/>
    </location>
</feature>
<gene>
    <name evidence="3" type="ORF">PRELSG_0211900</name>
</gene>
<dbReference type="EMBL" id="LN835297">
    <property type="protein sequence ID" value="CRH03094.1"/>
    <property type="molecule type" value="Genomic_DNA"/>
</dbReference>
<keyword evidence="2" id="KW-1133">Transmembrane helix</keyword>
<name>A0A1J1HDD8_PLARL</name>
<feature type="transmembrane region" description="Helical" evidence="2">
    <location>
        <begin position="892"/>
        <end position="912"/>
    </location>
</feature>
<evidence type="ECO:0000313" key="4">
    <source>
        <dbReference type="Proteomes" id="UP000220158"/>
    </source>
</evidence>
<proteinExistence type="predicted"/>